<sequence length="403" mass="46117">MTDNNFNYDSFVRNSPNPIDIDNLSLQDSLFSSTSPTPSPRNSFNISSFNINGLKMFSHNKIELLNDFVSLKHISFGGVIDTHLHPKQMHFLSKRLSNYTVFSSVLDTSQHVRSFGGVSLFIKNSLASHVHIYSSLSSRLLSVDLYFKGHVKLRIFVVYIPPTSDQSLHDETIDLLISALLEAKRLGFHHAVCGDFNLHLDQFYPLFFNQPQIASKCIHRLFNFLLSNGYVNFTPVNFSSDSLGIFHHADIIFRIDYVWSCPLLKRFLLTSVIFDARDINFSDHNPVITYYDYSFLSSSIKPARDDFSAHIDNLCNISPTIFASWHINQMCEYLHANIIAGANAVLPARTVGNDHTPKLPKDLETLIQHYRFLNHVIHSTNLLRKYPHTLSSSHDRKWYGYLT</sequence>
<evidence type="ECO:0008006" key="3">
    <source>
        <dbReference type="Google" id="ProtNLM"/>
    </source>
</evidence>
<dbReference type="Gene3D" id="3.60.10.10">
    <property type="entry name" value="Endonuclease/exonuclease/phosphatase"/>
    <property type="match status" value="1"/>
</dbReference>
<comment type="caution">
    <text evidence="1">The sequence shown here is derived from an EMBL/GenBank/DDBJ whole genome shotgun (WGS) entry which is preliminary data.</text>
</comment>
<gene>
    <name evidence="1" type="ORF">RclHR1_10820010</name>
</gene>
<organism evidence="1 2">
    <name type="scientific">Rhizophagus clarus</name>
    <dbReference type="NCBI Taxonomy" id="94130"/>
    <lineage>
        <taxon>Eukaryota</taxon>
        <taxon>Fungi</taxon>
        <taxon>Fungi incertae sedis</taxon>
        <taxon>Mucoromycota</taxon>
        <taxon>Glomeromycotina</taxon>
        <taxon>Glomeromycetes</taxon>
        <taxon>Glomerales</taxon>
        <taxon>Glomeraceae</taxon>
        <taxon>Rhizophagus</taxon>
    </lineage>
</organism>
<accession>A0A2Z6QHD4</accession>
<evidence type="ECO:0000313" key="2">
    <source>
        <dbReference type="Proteomes" id="UP000247702"/>
    </source>
</evidence>
<dbReference type="SUPFAM" id="SSF56219">
    <property type="entry name" value="DNase I-like"/>
    <property type="match status" value="1"/>
</dbReference>
<evidence type="ECO:0000313" key="1">
    <source>
        <dbReference type="EMBL" id="GBB84204.1"/>
    </source>
</evidence>
<dbReference type="InterPro" id="IPR036691">
    <property type="entry name" value="Endo/exonu/phosph_ase_sf"/>
</dbReference>
<dbReference type="EMBL" id="BEXD01000094">
    <property type="protein sequence ID" value="GBB84204.1"/>
    <property type="molecule type" value="Genomic_DNA"/>
</dbReference>
<dbReference type="Proteomes" id="UP000247702">
    <property type="component" value="Unassembled WGS sequence"/>
</dbReference>
<reference evidence="1 2" key="1">
    <citation type="submission" date="2017-11" db="EMBL/GenBank/DDBJ databases">
        <title>The genome of Rhizophagus clarus HR1 reveals common genetic basis of auxotrophy among arbuscular mycorrhizal fungi.</title>
        <authorList>
            <person name="Kobayashi Y."/>
        </authorList>
    </citation>
    <scope>NUCLEOTIDE SEQUENCE [LARGE SCALE GENOMIC DNA]</scope>
    <source>
        <strain evidence="1 2">HR1</strain>
    </source>
</reference>
<name>A0A2Z6QHD4_9GLOM</name>
<dbReference type="AlphaFoldDB" id="A0A2Z6QHD4"/>
<keyword evidence="2" id="KW-1185">Reference proteome</keyword>
<proteinExistence type="predicted"/>
<protein>
    <recommendedName>
        <fullName evidence="3">Endonuclease/exonuclease/phosphatase domain-containing protein</fullName>
    </recommendedName>
</protein>